<dbReference type="PANTHER" id="PTHR46696">
    <property type="entry name" value="P450, PUTATIVE (EUROFUNG)-RELATED"/>
    <property type="match status" value="1"/>
</dbReference>
<evidence type="ECO:0000313" key="3">
    <source>
        <dbReference type="EMBL" id="WSE26962.1"/>
    </source>
</evidence>
<keyword evidence="2" id="KW-0349">Heme</keyword>
<organism evidence="3 4">
    <name type="scientific">Amycolatopsis rhabdoformis</name>
    <dbReference type="NCBI Taxonomy" id="1448059"/>
    <lineage>
        <taxon>Bacteria</taxon>
        <taxon>Bacillati</taxon>
        <taxon>Actinomycetota</taxon>
        <taxon>Actinomycetes</taxon>
        <taxon>Pseudonocardiales</taxon>
        <taxon>Pseudonocardiaceae</taxon>
        <taxon>Amycolatopsis</taxon>
    </lineage>
</organism>
<dbReference type="Gene3D" id="1.10.630.10">
    <property type="entry name" value="Cytochrome P450"/>
    <property type="match status" value="1"/>
</dbReference>
<accession>A0ABZ1HXP3</accession>
<keyword evidence="2" id="KW-0408">Iron</keyword>
<keyword evidence="2" id="KW-0560">Oxidoreductase</keyword>
<dbReference type="PROSITE" id="PS00086">
    <property type="entry name" value="CYTOCHROME_P450"/>
    <property type="match status" value="1"/>
</dbReference>
<dbReference type="PRINTS" id="PR00359">
    <property type="entry name" value="BP450"/>
</dbReference>
<protein>
    <submittedName>
        <fullName evidence="3">Cytochrome P450</fullName>
    </submittedName>
</protein>
<evidence type="ECO:0000313" key="4">
    <source>
        <dbReference type="Proteomes" id="UP001330812"/>
    </source>
</evidence>
<dbReference type="Proteomes" id="UP001330812">
    <property type="component" value="Chromosome"/>
</dbReference>
<keyword evidence="2" id="KW-0503">Monooxygenase</keyword>
<dbReference type="CDD" id="cd20625">
    <property type="entry name" value="CYP164-like"/>
    <property type="match status" value="1"/>
</dbReference>
<gene>
    <name evidence="3" type="ORF">VSH64_29305</name>
</gene>
<dbReference type="Pfam" id="PF00067">
    <property type="entry name" value="p450"/>
    <property type="match status" value="2"/>
</dbReference>
<dbReference type="EMBL" id="CP142149">
    <property type="protein sequence ID" value="WSE26962.1"/>
    <property type="molecule type" value="Genomic_DNA"/>
</dbReference>
<keyword evidence="2" id="KW-0479">Metal-binding</keyword>
<dbReference type="InterPro" id="IPR001128">
    <property type="entry name" value="Cyt_P450"/>
</dbReference>
<comment type="similarity">
    <text evidence="1 2">Belongs to the cytochrome P450 family.</text>
</comment>
<name>A0ABZ1HXP3_9PSEU</name>
<dbReference type="SUPFAM" id="SSF48264">
    <property type="entry name" value="Cytochrome P450"/>
    <property type="match status" value="1"/>
</dbReference>
<keyword evidence="4" id="KW-1185">Reference proteome</keyword>
<dbReference type="PANTHER" id="PTHR46696:SF1">
    <property type="entry name" value="CYTOCHROME P450 YJIB-RELATED"/>
    <property type="match status" value="1"/>
</dbReference>
<evidence type="ECO:0000256" key="1">
    <source>
        <dbReference type="ARBA" id="ARBA00010617"/>
    </source>
</evidence>
<dbReference type="InterPro" id="IPR036396">
    <property type="entry name" value="Cyt_P450_sf"/>
</dbReference>
<dbReference type="RefSeq" id="WP_326565957.1">
    <property type="nucleotide sequence ID" value="NZ_CP142149.1"/>
</dbReference>
<proteinExistence type="inferred from homology"/>
<dbReference type="InterPro" id="IPR002397">
    <property type="entry name" value="Cyt_P450_B"/>
</dbReference>
<dbReference type="InterPro" id="IPR017972">
    <property type="entry name" value="Cyt_P450_CS"/>
</dbReference>
<evidence type="ECO:0000256" key="2">
    <source>
        <dbReference type="RuleBase" id="RU000461"/>
    </source>
</evidence>
<reference evidence="3 4" key="1">
    <citation type="journal article" date="2015" name="Int. J. Syst. Evol. Microbiol.">
        <title>Amycolatopsis rhabdoformis sp. nov., an actinomycete isolated from a tropical forest soil.</title>
        <authorList>
            <person name="Souza W.R."/>
            <person name="Silva R.E."/>
            <person name="Goodfellow M."/>
            <person name="Busarakam K."/>
            <person name="Figueiro F.S."/>
            <person name="Ferreira D."/>
            <person name="Rodrigues-Filho E."/>
            <person name="Moraes L.A.B."/>
            <person name="Zucchi T.D."/>
        </authorList>
    </citation>
    <scope>NUCLEOTIDE SEQUENCE [LARGE SCALE GENOMIC DNA]</scope>
    <source>
        <strain evidence="3 4">NCIMB 14900</strain>
    </source>
</reference>
<sequence>MADLDTFTRMFAPEYKADPYPLYRAWREEAPVAEIAPGFLVVSGLAEGTDVVRDPAFGHPEPEVLDPATLHPDDLVDADGRPVVSFLGLNPPDHTRLRRLVSKAFTPRTVERLRPRVEDITARLIAELIDAGSADLMTALAAPLPIEVISEMLGVPMADRSRFAEWSHALARALDPAFLVADDVLVAAGNAGREFNAYFRALAAERRRSPGEDLLSDLVAVTDQGDKLTEAELLVTLTLLLVAGHETTTNLIGNGVLALLRTDDGLRSLGAGGELAANAVEEVLRHDSPVQLTSRVALQPTHIGSTAVAPGTQAIVLIGAANRDPATHPSPDTFDPTREPSRHLAFGQGIHFCLGSPLARLEGATAFRELARHTPTLRLAGTPTWNPTVTMRGLSALPVTVG</sequence>